<evidence type="ECO:0000256" key="4">
    <source>
        <dbReference type="ARBA" id="ARBA00023026"/>
    </source>
</evidence>
<dbReference type="PATRIC" id="fig|502800.11.peg.2278"/>
<name>A0A0H3B271_YERPY</name>
<evidence type="ECO:0000256" key="2">
    <source>
        <dbReference type="ARBA" id="ARBA00022656"/>
    </source>
</evidence>
<keyword evidence="2" id="KW-0800">Toxin</keyword>
<evidence type="ECO:0000313" key="6">
    <source>
        <dbReference type="EMBL" id="ACA67918.1"/>
    </source>
</evidence>
<gene>
    <name evidence="6" type="ordered locus">YPK_1625</name>
</gene>
<proteinExistence type="predicted"/>
<dbReference type="AlphaFoldDB" id="A0A0H3B271"/>
<dbReference type="Pfam" id="PF04829">
    <property type="entry name" value="PT-VENN"/>
    <property type="match status" value="1"/>
</dbReference>
<dbReference type="GO" id="GO:0090729">
    <property type="term" value="F:toxin activity"/>
    <property type="evidence" value="ECO:0007669"/>
    <property type="project" value="UniProtKB-KW"/>
</dbReference>
<sequence length="351" mass="34602">MIKQSTGDNEEARLAAHAVVGSVLAHLQGNSAVAGGAGALTGEIAADLIMQQLYPGKMVSELSETEKQTISALSTLAAGLAGGLTGDSSADAVAGAQAGKNAVENNLLGGGTEDGQVKAAQEHAKNILSCADNPGSASCQKGLAMQDALMVALPAGLGGGLLAAATPEIAAAAKAAIQACAGNVVLCLNNVGIQMSEAIVPGGVGAGSAVGIGKTAAEATAAKAEAIAANAAKNLSSDIGKINAGKFGQLELNSLSKTGTNIDPAAKSGNFTVAGRALQKHGSREGSVYPVAKGTPAQINEQGQKILDGIVKAPGASVKEGNRFGGFDVITPDGRGARFDPQGNFRGFLEP</sequence>
<protein>
    <recommendedName>
        <fullName evidence="5">VENN motif-containing domain-containing protein</fullName>
    </recommendedName>
</protein>
<feature type="domain" description="VENN motif-containing" evidence="5">
    <location>
        <begin position="59"/>
        <end position="109"/>
    </location>
</feature>
<dbReference type="InterPro" id="IPR006914">
    <property type="entry name" value="VENN_dom"/>
</dbReference>
<evidence type="ECO:0000256" key="1">
    <source>
        <dbReference type="ARBA" id="ARBA00004219"/>
    </source>
</evidence>
<evidence type="ECO:0000256" key="3">
    <source>
        <dbReference type="ARBA" id="ARBA00022913"/>
    </source>
</evidence>
<accession>A0A0H3B271</accession>
<evidence type="ECO:0000259" key="5">
    <source>
        <dbReference type="Pfam" id="PF04829"/>
    </source>
</evidence>
<comment type="subcellular location">
    <subcellularLocation>
        <location evidence="1">Target cell</location>
        <location evidence="1">Target cell cytoplasm</location>
    </subcellularLocation>
</comment>
<dbReference type="KEGG" id="ypy:YPK_1625"/>
<keyword evidence="3" id="KW-1266">Target cell cytoplasm</keyword>
<keyword evidence="4" id="KW-0843">Virulence</keyword>
<reference evidence="6" key="1">
    <citation type="submission" date="2008-02" db="EMBL/GenBank/DDBJ databases">
        <title>Complete sequence of Yersinia pseudotuberculosis YPIII.</title>
        <authorList>
            <consortium name="US DOE Joint Genome Institute"/>
            <person name="Challacombe J.F."/>
            <person name="Bruce D."/>
            <person name="Detter J.C."/>
            <person name="Green L."/>
            <person name="Land M."/>
            <person name="Munk C."/>
            <person name="Lindler L.E."/>
            <person name="Nikolich M.P."/>
            <person name="Brettin T."/>
        </authorList>
    </citation>
    <scope>NUCLEOTIDE SEQUENCE</scope>
    <source>
        <strain evidence="6">YPIII</strain>
    </source>
</reference>
<dbReference type="EMBL" id="CP000950">
    <property type="protein sequence ID" value="ACA67918.1"/>
    <property type="molecule type" value="Genomic_DNA"/>
</dbReference>
<organism evidence="6">
    <name type="scientific">Yersinia pseudotuberculosis serotype O:3 (strain YPIII)</name>
    <dbReference type="NCBI Taxonomy" id="502800"/>
    <lineage>
        <taxon>Bacteria</taxon>
        <taxon>Pseudomonadati</taxon>
        <taxon>Pseudomonadota</taxon>
        <taxon>Gammaproteobacteria</taxon>
        <taxon>Enterobacterales</taxon>
        <taxon>Yersiniaceae</taxon>
        <taxon>Yersinia</taxon>
    </lineage>
</organism>